<feature type="transmembrane region" description="Helical" evidence="5">
    <location>
        <begin position="230"/>
        <end position="249"/>
    </location>
</feature>
<dbReference type="PANTHER" id="PTHR22911">
    <property type="entry name" value="ACYL-MALONYL CONDENSING ENZYME-RELATED"/>
    <property type="match status" value="1"/>
</dbReference>
<name>A0A271J876_9BACT</name>
<reference evidence="7 8" key="1">
    <citation type="submission" date="2016-11" db="EMBL/GenBank/DDBJ databases">
        <title>Study of marine rhodopsin-containing bacteria.</title>
        <authorList>
            <person name="Yoshizawa S."/>
            <person name="Kumagai Y."/>
            <person name="Kogure K."/>
        </authorList>
    </citation>
    <scope>NUCLEOTIDE SEQUENCE [LARGE SCALE GENOMIC DNA]</scope>
    <source>
        <strain evidence="7 8">SAORIC-28</strain>
    </source>
</reference>
<dbReference type="InterPro" id="IPR037185">
    <property type="entry name" value="EmrE-like"/>
</dbReference>
<feature type="domain" description="EamA" evidence="6">
    <location>
        <begin position="141"/>
        <end position="272"/>
    </location>
</feature>
<evidence type="ECO:0000256" key="3">
    <source>
        <dbReference type="ARBA" id="ARBA00022989"/>
    </source>
</evidence>
<dbReference type="EMBL" id="MQWD01000001">
    <property type="protein sequence ID" value="PAP78829.1"/>
    <property type="molecule type" value="Genomic_DNA"/>
</dbReference>
<keyword evidence="8" id="KW-1185">Reference proteome</keyword>
<feature type="transmembrane region" description="Helical" evidence="5">
    <location>
        <begin position="110"/>
        <end position="134"/>
    </location>
</feature>
<keyword evidence="2 5" id="KW-0812">Transmembrane</keyword>
<feature type="transmembrane region" description="Helical" evidence="5">
    <location>
        <begin position="58"/>
        <end position="79"/>
    </location>
</feature>
<dbReference type="PANTHER" id="PTHR22911:SF6">
    <property type="entry name" value="SOLUTE CARRIER FAMILY 35 MEMBER G1"/>
    <property type="match status" value="1"/>
</dbReference>
<feature type="transmembrane region" description="Helical" evidence="5">
    <location>
        <begin position="172"/>
        <end position="195"/>
    </location>
</feature>
<feature type="transmembrane region" description="Helical" evidence="5">
    <location>
        <begin position="28"/>
        <end position="46"/>
    </location>
</feature>
<feature type="domain" description="EamA" evidence="6">
    <location>
        <begin position="1"/>
        <end position="125"/>
    </location>
</feature>
<evidence type="ECO:0000259" key="6">
    <source>
        <dbReference type="Pfam" id="PF00892"/>
    </source>
</evidence>
<comment type="subcellular location">
    <subcellularLocation>
        <location evidence="1">Membrane</location>
        <topology evidence="1">Multi-pass membrane protein</topology>
    </subcellularLocation>
</comment>
<dbReference type="GO" id="GO:0016020">
    <property type="term" value="C:membrane"/>
    <property type="evidence" value="ECO:0007669"/>
    <property type="project" value="UniProtKB-SubCell"/>
</dbReference>
<evidence type="ECO:0000256" key="4">
    <source>
        <dbReference type="ARBA" id="ARBA00023136"/>
    </source>
</evidence>
<feature type="transmembrane region" description="Helical" evidence="5">
    <location>
        <begin position="255"/>
        <end position="272"/>
    </location>
</feature>
<dbReference type="Proteomes" id="UP000216339">
    <property type="component" value="Unassembled WGS sequence"/>
</dbReference>
<evidence type="ECO:0000256" key="2">
    <source>
        <dbReference type="ARBA" id="ARBA00022692"/>
    </source>
</evidence>
<feature type="transmembrane region" description="Helical" evidence="5">
    <location>
        <begin position="201"/>
        <end position="218"/>
    </location>
</feature>
<sequence>MLGAALGFSLMGLGVKLASATFPAMQIVFVRSAFMTAVTVAALRHAGVSPLGVDHRTLALRGVFGAVALSLFYIGISRLPLGDAVTIQYTAPVWTGLVAALLLGERLRPIVLLGTFLSLAGVVLVAKPSALFGADAALDGWGVAAVGSAAVLSGFAYTFVRKLRQTDRPMTIIFYLSWIGLAGAAPFALGGTWVWPTGWDWPLLLGIGLATHAGQVGLTKGMARLEAGTASSIGYLQVVLAFVWGALVLHDPIDGLSLLGATLVVSSVLLVVRRARSG</sequence>
<dbReference type="Pfam" id="PF00892">
    <property type="entry name" value="EamA"/>
    <property type="match status" value="2"/>
</dbReference>
<feature type="transmembrane region" description="Helical" evidence="5">
    <location>
        <begin position="140"/>
        <end position="160"/>
    </location>
</feature>
<dbReference type="InterPro" id="IPR000620">
    <property type="entry name" value="EamA_dom"/>
</dbReference>
<evidence type="ECO:0000256" key="5">
    <source>
        <dbReference type="SAM" id="Phobius"/>
    </source>
</evidence>
<proteinExistence type="predicted"/>
<evidence type="ECO:0000313" key="7">
    <source>
        <dbReference type="EMBL" id="PAP78829.1"/>
    </source>
</evidence>
<dbReference type="AlphaFoldDB" id="A0A271J876"/>
<protein>
    <recommendedName>
        <fullName evidence="6">EamA domain-containing protein</fullName>
    </recommendedName>
</protein>
<organism evidence="7 8">
    <name type="scientific">Rubrivirga marina</name>
    <dbReference type="NCBI Taxonomy" id="1196024"/>
    <lineage>
        <taxon>Bacteria</taxon>
        <taxon>Pseudomonadati</taxon>
        <taxon>Rhodothermota</taxon>
        <taxon>Rhodothermia</taxon>
        <taxon>Rhodothermales</taxon>
        <taxon>Rubricoccaceae</taxon>
        <taxon>Rubrivirga</taxon>
    </lineage>
</organism>
<dbReference type="SUPFAM" id="SSF103481">
    <property type="entry name" value="Multidrug resistance efflux transporter EmrE"/>
    <property type="match status" value="2"/>
</dbReference>
<dbReference type="Gene3D" id="1.10.3730.20">
    <property type="match status" value="1"/>
</dbReference>
<evidence type="ECO:0000256" key="1">
    <source>
        <dbReference type="ARBA" id="ARBA00004141"/>
    </source>
</evidence>
<accession>A0A271J876</accession>
<keyword evidence="3 5" id="KW-1133">Transmembrane helix</keyword>
<comment type="caution">
    <text evidence="7">The sequence shown here is derived from an EMBL/GenBank/DDBJ whole genome shotgun (WGS) entry which is preliminary data.</text>
</comment>
<keyword evidence="4 5" id="KW-0472">Membrane</keyword>
<gene>
    <name evidence="7" type="ORF">BSZ37_17300</name>
</gene>
<feature type="transmembrane region" description="Helical" evidence="5">
    <location>
        <begin position="85"/>
        <end position="103"/>
    </location>
</feature>
<evidence type="ECO:0000313" key="8">
    <source>
        <dbReference type="Proteomes" id="UP000216339"/>
    </source>
</evidence>